<keyword evidence="2" id="KW-1185">Reference proteome</keyword>
<reference evidence="1" key="1">
    <citation type="submission" date="2022-04" db="EMBL/GenBank/DDBJ databases">
        <title>Jade perch genome.</title>
        <authorList>
            <person name="Chao B."/>
        </authorList>
    </citation>
    <scope>NUCLEOTIDE SEQUENCE</scope>
    <source>
        <strain evidence="1">CB-2022</strain>
    </source>
</reference>
<organism evidence="1 2">
    <name type="scientific">Scortum barcoo</name>
    <name type="common">barcoo grunter</name>
    <dbReference type="NCBI Taxonomy" id="214431"/>
    <lineage>
        <taxon>Eukaryota</taxon>
        <taxon>Metazoa</taxon>
        <taxon>Chordata</taxon>
        <taxon>Craniata</taxon>
        <taxon>Vertebrata</taxon>
        <taxon>Euteleostomi</taxon>
        <taxon>Actinopterygii</taxon>
        <taxon>Neopterygii</taxon>
        <taxon>Teleostei</taxon>
        <taxon>Neoteleostei</taxon>
        <taxon>Acanthomorphata</taxon>
        <taxon>Eupercaria</taxon>
        <taxon>Centrarchiformes</taxon>
        <taxon>Terapontoidei</taxon>
        <taxon>Terapontidae</taxon>
        <taxon>Scortum</taxon>
    </lineage>
</organism>
<sequence>MTQLSSASSGMVMSLCTDGKWNSLQSEQPGAEHAQNCGDDSGLQKEPPNTAPPFHPEQHSVSAVETFRFLGSTISQDLKWESNIDAIRKKAQQRMYFLRQLRKFNVPQELLIQFYTTIIQSVLCTSITVCFGSATKQNDRNRLQRTVRAAEKIIGASLPSIQDLYMCPESGNGQPSVIDHEFCACPLRILFAQQSHRLLAARPSLSAHLDRHPGLT</sequence>
<evidence type="ECO:0000313" key="2">
    <source>
        <dbReference type="Proteomes" id="UP000831701"/>
    </source>
</evidence>
<gene>
    <name evidence="1" type="ORF">L3Q82_001587</name>
</gene>
<name>A0ACB8W8D4_9TELE</name>
<protein>
    <submittedName>
        <fullName evidence="1">Uncharacterized protein</fullName>
    </submittedName>
</protein>
<accession>A0ACB8W8D4</accession>
<comment type="caution">
    <text evidence="1">The sequence shown here is derived from an EMBL/GenBank/DDBJ whole genome shotgun (WGS) entry which is preliminary data.</text>
</comment>
<dbReference type="EMBL" id="CM041543">
    <property type="protein sequence ID" value="KAI3363991.1"/>
    <property type="molecule type" value="Genomic_DNA"/>
</dbReference>
<dbReference type="Proteomes" id="UP000831701">
    <property type="component" value="Chromosome 13"/>
</dbReference>
<evidence type="ECO:0000313" key="1">
    <source>
        <dbReference type="EMBL" id="KAI3363991.1"/>
    </source>
</evidence>
<proteinExistence type="predicted"/>